<feature type="compositionally biased region" description="Basic and acidic residues" evidence="1">
    <location>
        <begin position="1"/>
        <end position="14"/>
    </location>
</feature>
<feature type="compositionally biased region" description="Polar residues" evidence="1">
    <location>
        <begin position="342"/>
        <end position="351"/>
    </location>
</feature>
<evidence type="ECO:0000256" key="1">
    <source>
        <dbReference type="SAM" id="MobiDB-lite"/>
    </source>
</evidence>
<feature type="compositionally biased region" description="Basic and acidic residues" evidence="1">
    <location>
        <begin position="383"/>
        <end position="396"/>
    </location>
</feature>
<dbReference type="GeneID" id="20040784"/>
<sequence>MDDLTLRSHMRSYEARTPAPNRGACDKGRHRYCYQEIRNREGATTGFTGRWTDKLKDANISQLWPRISKHRKAVYADLSSNQQEDYNWKAILDCIADHALEVQELRIGNNTNTKVVWTNDKWRELVKDGLSGAWNDVAKGQGLLSAIACVIMALLTDDSASPSGTNRTEGPCANILEQVKLQLRKKEAGNTPEEIITISQFLDQIEESNADEQGRLDGLGFLLSIAYGLSQCCEYKKGLTLGNLLLKGSWDLRSLPPCYFQGATLVCAASNKGGQGMKVNIWNNTDRLRVTRTRRRGAKALVLKEGDSERELMTTTSTYESQKAPHLPNEKNQEKKRDNRNNSEQVVGQQPTPAPMSPQGLEGTSGTQPAGVRNGDDQAEQPEAARTEDVDQRQDPDAIGIRQGPSDDVQSKTNSQGPTEHGGHNEGKEGGLKPASSNRGRERGGSLRTRSKFREQSVKEQTVDEEGQGEERGVEGGP</sequence>
<name>W6ZXS9_9APIC</name>
<feature type="compositionally biased region" description="Basic and acidic residues" evidence="1">
    <location>
        <begin position="469"/>
        <end position="478"/>
    </location>
</feature>
<accession>W6ZXS9</accession>
<dbReference type="Proteomes" id="UP000030640">
    <property type="component" value="Unassembled WGS sequence"/>
</dbReference>
<dbReference type="RefSeq" id="XP_008819303.1">
    <property type="nucleotide sequence ID" value="XM_008821081.1"/>
</dbReference>
<feature type="region of interest" description="Disordered" evidence="1">
    <location>
        <begin position="1"/>
        <end position="22"/>
    </location>
</feature>
<dbReference type="EMBL" id="KI965544">
    <property type="protein sequence ID" value="EUD64108.1"/>
    <property type="molecule type" value="Genomic_DNA"/>
</dbReference>
<feature type="region of interest" description="Disordered" evidence="1">
    <location>
        <begin position="302"/>
        <end position="478"/>
    </location>
</feature>
<dbReference type="VEuPathDB" id="PlasmoDB:C922_05510"/>
<feature type="compositionally biased region" description="Basic and acidic residues" evidence="1">
    <location>
        <begin position="328"/>
        <end position="341"/>
    </location>
</feature>
<reference evidence="2 3" key="1">
    <citation type="submission" date="2013-02" db="EMBL/GenBank/DDBJ databases">
        <title>The Genome Sequence of Plasmodium inui San Antonio 1.</title>
        <authorList>
            <consortium name="The Broad Institute Genome Sequencing Platform"/>
            <consortium name="The Broad Institute Genome Sequencing Center for Infectious Disease"/>
            <person name="Neafsey D."/>
            <person name="Cheeseman I."/>
            <person name="Volkman S."/>
            <person name="Adams J."/>
            <person name="Walker B."/>
            <person name="Young S.K."/>
            <person name="Zeng Q."/>
            <person name="Gargeya S."/>
            <person name="Fitzgerald M."/>
            <person name="Haas B."/>
            <person name="Abouelleil A."/>
            <person name="Alvarado L."/>
            <person name="Arachchi H.M."/>
            <person name="Berlin A.M."/>
            <person name="Chapman S.B."/>
            <person name="Dewar J."/>
            <person name="Goldberg J."/>
            <person name="Griggs A."/>
            <person name="Gujja S."/>
            <person name="Hansen M."/>
            <person name="Howarth C."/>
            <person name="Imamovic A."/>
            <person name="Larimer J."/>
            <person name="McCowan C."/>
            <person name="Murphy C."/>
            <person name="Neiman D."/>
            <person name="Pearson M."/>
            <person name="Priest M."/>
            <person name="Roberts A."/>
            <person name="Saif S."/>
            <person name="Shea T."/>
            <person name="Sisk P."/>
            <person name="Sykes S."/>
            <person name="Wortman J."/>
            <person name="Nusbaum C."/>
            <person name="Birren B."/>
        </authorList>
    </citation>
    <scope>NUCLEOTIDE SEQUENCE [LARGE SCALE GENOMIC DNA]</scope>
    <source>
        <strain evidence="2 3">San Antonio 1</strain>
    </source>
</reference>
<feature type="compositionally biased region" description="Basic and acidic residues" evidence="1">
    <location>
        <begin position="421"/>
        <end position="431"/>
    </location>
</feature>
<evidence type="ECO:0000313" key="3">
    <source>
        <dbReference type="Proteomes" id="UP000030640"/>
    </source>
</evidence>
<keyword evidence="3" id="KW-1185">Reference proteome</keyword>
<evidence type="ECO:0000313" key="2">
    <source>
        <dbReference type="EMBL" id="EUD64108.1"/>
    </source>
</evidence>
<feature type="compositionally biased region" description="Basic and acidic residues" evidence="1">
    <location>
        <begin position="452"/>
        <end position="462"/>
    </location>
</feature>
<protein>
    <submittedName>
        <fullName evidence="2">Uncharacterized protein</fullName>
    </submittedName>
</protein>
<dbReference type="AlphaFoldDB" id="W6ZXS9"/>
<gene>
    <name evidence="2" type="ORF">C922_05510</name>
</gene>
<organism evidence="2 3">
    <name type="scientific">Plasmodium inui San Antonio 1</name>
    <dbReference type="NCBI Taxonomy" id="1237626"/>
    <lineage>
        <taxon>Eukaryota</taxon>
        <taxon>Sar</taxon>
        <taxon>Alveolata</taxon>
        <taxon>Apicomplexa</taxon>
        <taxon>Aconoidasida</taxon>
        <taxon>Haemosporida</taxon>
        <taxon>Plasmodiidae</taxon>
        <taxon>Plasmodium</taxon>
        <taxon>Plasmodium (Plasmodium)</taxon>
    </lineage>
</organism>
<proteinExistence type="predicted"/>
<feature type="compositionally biased region" description="Basic and acidic residues" evidence="1">
    <location>
        <begin position="302"/>
        <end position="312"/>
    </location>
</feature>